<dbReference type="GeneID" id="111125516"/>
<evidence type="ECO:0000313" key="3">
    <source>
        <dbReference type="RefSeq" id="XP_022325141.1"/>
    </source>
</evidence>
<name>A0A8B8DDX6_CRAVI</name>
<dbReference type="RefSeq" id="XP_022325141.1">
    <property type="nucleotide sequence ID" value="XM_022469433.1"/>
</dbReference>
<protein>
    <submittedName>
        <fullName evidence="3">Uncharacterized protein LOC111125516</fullName>
    </submittedName>
</protein>
<evidence type="ECO:0000256" key="1">
    <source>
        <dbReference type="SAM" id="MobiDB-lite"/>
    </source>
</evidence>
<sequence>MEDGAQTNIHRDLDFHEQRSENSQNRNRETGNDYLFPQSTNSLPNHVEKNLRQARNRISPNRPQVDTDESVACQLLHRLNKSQVRRDEEYAQRLQALEKNNITQAERNITDRLRIPREAPHLQMHNPFANRVIRHRTPIRFHGAPQGFSSQF</sequence>
<dbReference type="KEGG" id="cvn:111125516"/>
<feature type="region of interest" description="Disordered" evidence="1">
    <location>
        <begin position="1"/>
        <end position="45"/>
    </location>
</feature>
<reference evidence="3" key="1">
    <citation type="submission" date="2025-08" db="UniProtKB">
        <authorList>
            <consortium name="RefSeq"/>
        </authorList>
    </citation>
    <scope>IDENTIFICATION</scope>
    <source>
        <tissue evidence="3">Whole sample</tissue>
    </source>
</reference>
<feature type="compositionally biased region" description="Basic and acidic residues" evidence="1">
    <location>
        <begin position="9"/>
        <end position="31"/>
    </location>
</feature>
<dbReference type="Proteomes" id="UP000694844">
    <property type="component" value="Chromosome 3"/>
</dbReference>
<gene>
    <name evidence="3" type="primary">LOC111125516</name>
</gene>
<dbReference type="AlphaFoldDB" id="A0A8B8DDX6"/>
<keyword evidence="2" id="KW-1185">Reference proteome</keyword>
<evidence type="ECO:0000313" key="2">
    <source>
        <dbReference type="Proteomes" id="UP000694844"/>
    </source>
</evidence>
<organism evidence="2 3">
    <name type="scientific">Crassostrea virginica</name>
    <name type="common">Eastern oyster</name>
    <dbReference type="NCBI Taxonomy" id="6565"/>
    <lineage>
        <taxon>Eukaryota</taxon>
        <taxon>Metazoa</taxon>
        <taxon>Spiralia</taxon>
        <taxon>Lophotrochozoa</taxon>
        <taxon>Mollusca</taxon>
        <taxon>Bivalvia</taxon>
        <taxon>Autobranchia</taxon>
        <taxon>Pteriomorphia</taxon>
        <taxon>Ostreida</taxon>
        <taxon>Ostreoidea</taxon>
        <taxon>Ostreidae</taxon>
        <taxon>Crassostrea</taxon>
    </lineage>
</organism>
<accession>A0A8B8DDX6</accession>
<proteinExistence type="predicted"/>